<reference evidence="3" key="1">
    <citation type="journal article" date="2017" name="Plant J.">
        <title>The pomegranate (Punica granatum L.) genome and the genomics of punicalagin biosynthesis.</title>
        <authorList>
            <person name="Qin G."/>
            <person name="Xu C."/>
            <person name="Ming R."/>
            <person name="Tang H."/>
            <person name="Guyot R."/>
            <person name="Kramer E.M."/>
            <person name="Hu Y."/>
            <person name="Yi X."/>
            <person name="Qi Y."/>
            <person name="Xu X."/>
            <person name="Gao Z."/>
            <person name="Pan H."/>
            <person name="Jian J."/>
            <person name="Tian Y."/>
            <person name="Yue Z."/>
            <person name="Xu Y."/>
        </authorList>
    </citation>
    <scope>NUCLEOTIDE SEQUENCE [LARGE SCALE GENOMIC DNA]</scope>
    <source>
        <strain evidence="3">cv. Dabenzi</strain>
    </source>
</reference>
<feature type="region of interest" description="Disordered" evidence="1">
    <location>
        <begin position="1"/>
        <end position="115"/>
    </location>
</feature>
<accession>A0A218X093</accession>
<feature type="compositionally biased region" description="Polar residues" evidence="1">
    <location>
        <begin position="1"/>
        <end position="17"/>
    </location>
</feature>
<evidence type="ECO:0000256" key="1">
    <source>
        <dbReference type="SAM" id="MobiDB-lite"/>
    </source>
</evidence>
<proteinExistence type="predicted"/>
<feature type="compositionally biased region" description="Polar residues" evidence="1">
    <location>
        <begin position="44"/>
        <end position="54"/>
    </location>
</feature>
<feature type="region of interest" description="Disordered" evidence="1">
    <location>
        <begin position="134"/>
        <end position="193"/>
    </location>
</feature>
<name>A0A218X093_PUNGR</name>
<gene>
    <name evidence="2" type="ORF">CDL15_Pgr014968</name>
</gene>
<evidence type="ECO:0000313" key="2">
    <source>
        <dbReference type="EMBL" id="OWM78149.1"/>
    </source>
</evidence>
<dbReference type="EMBL" id="MTKT01002501">
    <property type="protein sequence ID" value="OWM78149.1"/>
    <property type="molecule type" value="Genomic_DNA"/>
</dbReference>
<comment type="caution">
    <text evidence="2">The sequence shown here is derived from an EMBL/GenBank/DDBJ whole genome shotgun (WGS) entry which is preliminary data.</text>
</comment>
<dbReference type="Proteomes" id="UP000197138">
    <property type="component" value="Unassembled WGS sequence"/>
</dbReference>
<dbReference type="AlphaFoldDB" id="A0A218X093"/>
<protein>
    <submittedName>
        <fullName evidence="2">Uncharacterized protein</fullName>
    </submittedName>
</protein>
<evidence type="ECO:0000313" key="3">
    <source>
        <dbReference type="Proteomes" id="UP000197138"/>
    </source>
</evidence>
<organism evidence="2 3">
    <name type="scientific">Punica granatum</name>
    <name type="common">Pomegranate</name>
    <dbReference type="NCBI Taxonomy" id="22663"/>
    <lineage>
        <taxon>Eukaryota</taxon>
        <taxon>Viridiplantae</taxon>
        <taxon>Streptophyta</taxon>
        <taxon>Embryophyta</taxon>
        <taxon>Tracheophyta</taxon>
        <taxon>Spermatophyta</taxon>
        <taxon>Magnoliopsida</taxon>
        <taxon>eudicotyledons</taxon>
        <taxon>Gunneridae</taxon>
        <taxon>Pentapetalae</taxon>
        <taxon>rosids</taxon>
        <taxon>malvids</taxon>
        <taxon>Myrtales</taxon>
        <taxon>Lythraceae</taxon>
        <taxon>Punica</taxon>
    </lineage>
</organism>
<sequence>MTTPTAPRSRQLGTTHTAPDLEGLQLTTPTAPRSRVLSARVPDSRSQLDPQLQISPPVCLPAEPSAPFQLAPLPSFSNRETRDFGDRLPPAQGTRQESHAIASRRPSHPDRISSPRFHFCSNRVDLFSGHTGVAREQPRQTHDGPACAQEPNLAQSSPTRPNLIRPHQPSPVEVQSGPFGPIRPPSAQSSSLASSAHFPGAQLAWRNFSLFTDLPLFFSNKVYPVPLDPGNLPALDLRVVKWQVATPSHVRSSRVPGKVDTPKPRCNEASRIACPDETKFGCAQLGDSAGEIRGFGLVLACFGYGAQFDCRLGLEKNPARFQGIDTLESGAPILT</sequence>